<accession>A0A2I1C3S0</accession>
<dbReference type="GeneID" id="36538122"/>
<name>A0A2I1C3S0_ASPN1</name>
<sequence>MSNIWDMIRVVLFGSHNDASRDGAPAFIPAQDIPLMAGKVILLTGAAAIELARYGRPSRIYIADLPRSDDAKQDLIRQINYEAYRDPISISPHHGDGQCAQKFAAQEQHLDILILNAGIIRGHISAPKEGVDFDLVKTNCSNLPYPKSYGQCKAALIGLMKGLSRDCPQIKTVAIHPGRIPTGMATSLWKESSTLTKPIAPFFCVLVTIGIRNHLWAATSLKVVIGTYYEPVGVPGRLEDQTFADRL</sequence>
<keyword evidence="2" id="KW-1185">Reference proteome</keyword>
<evidence type="ECO:0000313" key="1">
    <source>
        <dbReference type="EMBL" id="PKX92287.1"/>
    </source>
</evidence>
<dbReference type="RefSeq" id="XP_024680882.1">
    <property type="nucleotide sequence ID" value="XM_024830788.1"/>
</dbReference>
<gene>
    <name evidence="1" type="ORF">P174DRAFT_487702</name>
</gene>
<dbReference type="Gene3D" id="3.40.50.720">
    <property type="entry name" value="NAD(P)-binding Rossmann-like Domain"/>
    <property type="match status" value="2"/>
</dbReference>
<proteinExistence type="predicted"/>
<evidence type="ECO:0008006" key="3">
    <source>
        <dbReference type="Google" id="ProtNLM"/>
    </source>
</evidence>
<dbReference type="OrthoDB" id="191139at2759"/>
<reference evidence="2" key="1">
    <citation type="journal article" date="2018" name="Proc. Natl. Acad. Sci. U.S.A.">
        <title>Linking secondary metabolites to gene clusters through genome sequencing of six diverse Aspergillus species.</title>
        <authorList>
            <person name="Kaerboelling I."/>
            <person name="Vesth T.C."/>
            <person name="Frisvad J.C."/>
            <person name="Nybo J.L."/>
            <person name="Theobald S."/>
            <person name="Kuo A."/>
            <person name="Bowyer P."/>
            <person name="Matsuda Y."/>
            <person name="Mondo S."/>
            <person name="Lyhne E.K."/>
            <person name="Kogle M.E."/>
            <person name="Clum A."/>
            <person name="Lipzen A."/>
            <person name="Salamov A."/>
            <person name="Ngan C.Y."/>
            <person name="Daum C."/>
            <person name="Chiniquy J."/>
            <person name="Barry K."/>
            <person name="LaButti K."/>
            <person name="Haridas S."/>
            <person name="Simmons B.A."/>
            <person name="Magnuson J.K."/>
            <person name="Mortensen U.H."/>
            <person name="Larsen T.O."/>
            <person name="Grigoriev I.V."/>
            <person name="Baker S.E."/>
            <person name="Andersen M.R."/>
        </authorList>
    </citation>
    <scope>NUCLEOTIDE SEQUENCE [LARGE SCALE GENOMIC DNA]</scope>
    <source>
        <strain evidence="2">IBT 16806</strain>
    </source>
</reference>
<comment type="caution">
    <text evidence="1">The sequence shown here is derived from an EMBL/GenBank/DDBJ whole genome shotgun (WGS) entry which is preliminary data.</text>
</comment>
<dbReference type="VEuPathDB" id="FungiDB:P174DRAFT_487702"/>
<protein>
    <recommendedName>
        <fullName evidence="3">NAD(P)-binding protein</fullName>
    </recommendedName>
</protein>
<dbReference type="STRING" id="1392255.A0A2I1C3S0"/>
<dbReference type="EMBL" id="MSZS01000005">
    <property type="protein sequence ID" value="PKX92287.1"/>
    <property type="molecule type" value="Genomic_DNA"/>
</dbReference>
<dbReference type="InterPro" id="IPR036291">
    <property type="entry name" value="NAD(P)-bd_dom_sf"/>
</dbReference>
<dbReference type="SUPFAM" id="SSF51735">
    <property type="entry name" value="NAD(P)-binding Rossmann-fold domains"/>
    <property type="match status" value="1"/>
</dbReference>
<evidence type="ECO:0000313" key="2">
    <source>
        <dbReference type="Proteomes" id="UP000234474"/>
    </source>
</evidence>
<organism evidence="1 2">
    <name type="scientific">Aspergillus novofumigatus (strain IBT 16806)</name>
    <dbReference type="NCBI Taxonomy" id="1392255"/>
    <lineage>
        <taxon>Eukaryota</taxon>
        <taxon>Fungi</taxon>
        <taxon>Dikarya</taxon>
        <taxon>Ascomycota</taxon>
        <taxon>Pezizomycotina</taxon>
        <taxon>Eurotiomycetes</taxon>
        <taxon>Eurotiomycetidae</taxon>
        <taxon>Eurotiales</taxon>
        <taxon>Aspergillaceae</taxon>
        <taxon>Aspergillus</taxon>
        <taxon>Aspergillus subgen. Fumigati</taxon>
    </lineage>
</organism>
<dbReference type="Proteomes" id="UP000234474">
    <property type="component" value="Unassembled WGS sequence"/>
</dbReference>
<dbReference type="AlphaFoldDB" id="A0A2I1C3S0"/>